<dbReference type="RefSeq" id="WP_182669056.1">
    <property type="nucleotide sequence ID" value="NZ_JACHTE010000004.1"/>
</dbReference>
<keyword evidence="2" id="KW-1185">Reference proteome</keyword>
<dbReference type="Gene3D" id="3.30.1150.10">
    <property type="match status" value="1"/>
</dbReference>
<name>A0A7W3U3L3_9GAMM</name>
<dbReference type="PROSITE" id="PS51257">
    <property type="entry name" value="PROKAR_LIPOPROTEIN"/>
    <property type="match status" value="1"/>
</dbReference>
<dbReference type="Proteomes" id="UP000552587">
    <property type="component" value="Unassembled WGS sequence"/>
</dbReference>
<evidence type="ECO:0000313" key="2">
    <source>
        <dbReference type="Proteomes" id="UP000552587"/>
    </source>
</evidence>
<sequence>METRLRPILAVAMVILSACAPRVVTRDDVDVRMVLPPMADRTTMREDQTFFMAVPIEDRLPDYPANAPDVEADRTVCVEIVVSEAGEVTSAKQLRSGDGCDGLDPVLDSSFVSATLTAVRNWSFFGAAICTHPLGKSDECEKSGADLRPVAVRLAYQFVFSRDREVVGRRTRAPGA</sequence>
<evidence type="ECO:0008006" key="3">
    <source>
        <dbReference type="Google" id="ProtNLM"/>
    </source>
</evidence>
<comment type="caution">
    <text evidence="1">The sequence shown here is derived from an EMBL/GenBank/DDBJ whole genome shotgun (WGS) entry which is preliminary data.</text>
</comment>
<proteinExistence type="predicted"/>
<organism evidence="1 2">
    <name type="scientific">Marilutibacter penaei</name>
    <dbReference type="NCBI Taxonomy" id="2759900"/>
    <lineage>
        <taxon>Bacteria</taxon>
        <taxon>Pseudomonadati</taxon>
        <taxon>Pseudomonadota</taxon>
        <taxon>Gammaproteobacteria</taxon>
        <taxon>Lysobacterales</taxon>
        <taxon>Lysobacteraceae</taxon>
        <taxon>Marilutibacter</taxon>
    </lineage>
</organism>
<evidence type="ECO:0000313" key="1">
    <source>
        <dbReference type="EMBL" id="MBB1088288.1"/>
    </source>
</evidence>
<accession>A0A7W3U3L3</accession>
<reference evidence="1 2" key="1">
    <citation type="submission" date="2020-07" db="EMBL/GenBank/DDBJ databases">
        <authorList>
            <person name="Xu S."/>
            <person name="Li A."/>
        </authorList>
    </citation>
    <scope>NUCLEOTIDE SEQUENCE [LARGE SCALE GENOMIC DNA]</scope>
    <source>
        <strain evidence="1 2">SG-8</strain>
    </source>
</reference>
<dbReference type="SUPFAM" id="SSF74653">
    <property type="entry name" value="TolA/TonB C-terminal domain"/>
    <property type="match status" value="1"/>
</dbReference>
<protein>
    <recommendedName>
        <fullName evidence="3">TonB C-terminal domain-containing protein</fullName>
    </recommendedName>
</protein>
<gene>
    <name evidence="1" type="ORF">H4F99_07255</name>
</gene>
<dbReference type="EMBL" id="JACHTE010000004">
    <property type="protein sequence ID" value="MBB1088288.1"/>
    <property type="molecule type" value="Genomic_DNA"/>
</dbReference>
<dbReference type="AlphaFoldDB" id="A0A7W3U3L3"/>